<dbReference type="Proteomes" id="UP000631535">
    <property type="component" value="Unassembled WGS sequence"/>
</dbReference>
<comment type="caution">
    <text evidence="2">The sequence shown here is derived from an EMBL/GenBank/DDBJ whole genome shotgun (WGS) entry which is preliminary data.</text>
</comment>
<evidence type="ECO:0000256" key="1">
    <source>
        <dbReference type="SAM" id="MobiDB-lite"/>
    </source>
</evidence>
<sequence length="47" mass="4849">MGPTERPEGGAYERGPVSAGGDPAPLLPDLRAGQARMRPDSLTEKGS</sequence>
<evidence type="ECO:0000313" key="2">
    <source>
        <dbReference type="EMBL" id="GGO52611.1"/>
    </source>
</evidence>
<accession>A0ABQ2MIQ7</accession>
<organism evidence="2 3">
    <name type="scientific">Streptomyces daqingensis</name>
    <dbReference type="NCBI Taxonomy" id="1472640"/>
    <lineage>
        <taxon>Bacteria</taxon>
        <taxon>Bacillati</taxon>
        <taxon>Actinomycetota</taxon>
        <taxon>Actinomycetes</taxon>
        <taxon>Kitasatosporales</taxon>
        <taxon>Streptomycetaceae</taxon>
        <taxon>Streptomyces</taxon>
    </lineage>
</organism>
<proteinExistence type="predicted"/>
<dbReference type="EMBL" id="BMMP01000012">
    <property type="protein sequence ID" value="GGO52611.1"/>
    <property type="molecule type" value="Genomic_DNA"/>
</dbReference>
<keyword evidence="3" id="KW-1185">Reference proteome</keyword>
<reference evidence="3" key="1">
    <citation type="journal article" date="2019" name="Int. J. Syst. Evol. Microbiol.">
        <title>The Global Catalogue of Microorganisms (GCM) 10K type strain sequencing project: providing services to taxonomists for standard genome sequencing and annotation.</title>
        <authorList>
            <consortium name="The Broad Institute Genomics Platform"/>
            <consortium name="The Broad Institute Genome Sequencing Center for Infectious Disease"/>
            <person name="Wu L."/>
            <person name="Ma J."/>
        </authorList>
    </citation>
    <scope>NUCLEOTIDE SEQUENCE [LARGE SCALE GENOMIC DNA]</scope>
    <source>
        <strain evidence="3">CGMCC 4.7178</strain>
    </source>
</reference>
<feature type="region of interest" description="Disordered" evidence="1">
    <location>
        <begin position="1"/>
        <end position="47"/>
    </location>
</feature>
<name>A0ABQ2MIQ7_9ACTN</name>
<evidence type="ECO:0000313" key="3">
    <source>
        <dbReference type="Proteomes" id="UP000631535"/>
    </source>
</evidence>
<feature type="compositionally biased region" description="Basic and acidic residues" evidence="1">
    <location>
        <begin position="37"/>
        <end position="47"/>
    </location>
</feature>
<protein>
    <submittedName>
        <fullName evidence="2">Uncharacterized protein</fullName>
    </submittedName>
</protein>
<gene>
    <name evidence="2" type="ORF">GCM10012287_37290</name>
</gene>